<evidence type="ECO:0000256" key="1">
    <source>
        <dbReference type="SAM" id="Phobius"/>
    </source>
</evidence>
<dbReference type="InterPro" id="IPR045584">
    <property type="entry name" value="Pilin-like"/>
</dbReference>
<dbReference type="EMBL" id="JBIGHV010000005">
    <property type="protein sequence ID" value="MFG6431412.1"/>
    <property type="molecule type" value="Genomic_DNA"/>
</dbReference>
<keyword evidence="1" id="KW-1133">Transmembrane helix</keyword>
<dbReference type="InterPro" id="IPR012902">
    <property type="entry name" value="N_methyl_site"/>
</dbReference>
<protein>
    <submittedName>
        <fullName evidence="2">Tfp pilus assembly protein FimT/FimU</fullName>
    </submittedName>
</protein>
<gene>
    <name evidence="2" type="ORF">ACG00Y_15890</name>
</gene>
<evidence type="ECO:0000313" key="3">
    <source>
        <dbReference type="Proteomes" id="UP001606210"/>
    </source>
</evidence>
<organism evidence="2 3">
    <name type="scientific">Pelomonas parva</name>
    <dbReference type="NCBI Taxonomy" id="3299032"/>
    <lineage>
        <taxon>Bacteria</taxon>
        <taxon>Pseudomonadati</taxon>
        <taxon>Pseudomonadota</taxon>
        <taxon>Betaproteobacteria</taxon>
        <taxon>Burkholderiales</taxon>
        <taxon>Sphaerotilaceae</taxon>
        <taxon>Roseateles</taxon>
    </lineage>
</organism>
<dbReference type="PROSITE" id="PS00409">
    <property type="entry name" value="PROKAR_NTER_METHYL"/>
    <property type="match status" value="1"/>
</dbReference>
<dbReference type="NCBIfam" id="TIGR02532">
    <property type="entry name" value="IV_pilin_GFxxxE"/>
    <property type="match status" value="1"/>
</dbReference>
<dbReference type="Proteomes" id="UP001606210">
    <property type="component" value="Unassembled WGS sequence"/>
</dbReference>
<keyword evidence="3" id="KW-1185">Reference proteome</keyword>
<dbReference type="SUPFAM" id="SSF54523">
    <property type="entry name" value="Pili subunits"/>
    <property type="match status" value="1"/>
</dbReference>
<dbReference type="Pfam" id="PF07963">
    <property type="entry name" value="N_methyl"/>
    <property type="match status" value="1"/>
</dbReference>
<feature type="transmembrane region" description="Helical" evidence="1">
    <location>
        <begin position="12"/>
        <end position="34"/>
    </location>
</feature>
<keyword evidence="1" id="KW-0812">Transmembrane</keyword>
<name>A0ABW7F840_9BURK</name>
<evidence type="ECO:0000313" key="2">
    <source>
        <dbReference type="EMBL" id="MFG6431412.1"/>
    </source>
</evidence>
<comment type="caution">
    <text evidence="2">The sequence shown here is derived from an EMBL/GenBank/DDBJ whole genome shotgun (WGS) entry which is preliminary data.</text>
</comment>
<keyword evidence="1" id="KW-0472">Membrane</keyword>
<sequence length="202" mass="21553">MALLRPSHVRRAGVTLVEMLIGVAILGVLLAVAVPSLSNMMERRRVVAAAGEIASIFVQARSEATSLGGKVNIHLQPVPATIGEFSCVRLSTDDVIDVCRCNRSGERLCSVGNGRLLREFLLPKDSSVTFSATGEWVASNPYVVNFMRGNYVTNTNNVHVTVIGTRTQAKLRVEYISSGRVRTCSPDGSMSGFPTCAAQGGA</sequence>
<proteinExistence type="predicted"/>
<dbReference type="RefSeq" id="WP_394480452.1">
    <property type="nucleotide sequence ID" value="NZ_JBIGHV010000005.1"/>
</dbReference>
<accession>A0ABW7F840</accession>
<reference evidence="2 3" key="1">
    <citation type="submission" date="2024-08" db="EMBL/GenBank/DDBJ databases">
        <authorList>
            <person name="Lu H."/>
        </authorList>
    </citation>
    <scope>NUCLEOTIDE SEQUENCE [LARGE SCALE GENOMIC DNA]</scope>
    <source>
        <strain evidence="2 3">LYH14W</strain>
    </source>
</reference>
<dbReference type="Gene3D" id="3.30.700.10">
    <property type="entry name" value="Glycoprotein, Type 4 Pilin"/>
    <property type="match status" value="1"/>
</dbReference>